<dbReference type="RefSeq" id="WP_264714637.1">
    <property type="nucleotide sequence ID" value="NZ_JAPDNT010000013.1"/>
</dbReference>
<dbReference type="InterPro" id="IPR013424">
    <property type="entry name" value="Ice-binding_C"/>
</dbReference>
<evidence type="ECO:0000256" key="2">
    <source>
        <dbReference type="SAM" id="SignalP"/>
    </source>
</evidence>
<feature type="signal peptide" evidence="2">
    <location>
        <begin position="1"/>
        <end position="22"/>
    </location>
</feature>
<proteinExistence type="predicted"/>
<evidence type="ECO:0000259" key="3">
    <source>
        <dbReference type="Pfam" id="PF07589"/>
    </source>
</evidence>
<dbReference type="Pfam" id="PF07589">
    <property type="entry name" value="PEP-CTERM"/>
    <property type="match status" value="1"/>
</dbReference>
<keyword evidence="2" id="KW-0732">Signal</keyword>
<evidence type="ECO:0000313" key="4">
    <source>
        <dbReference type="EMBL" id="MCW3475904.1"/>
    </source>
</evidence>
<dbReference type="NCBIfam" id="NF038122">
    <property type="entry name" value="metallo_LGF"/>
    <property type="match status" value="1"/>
</dbReference>
<reference evidence="4" key="2">
    <citation type="submission" date="2022-10" db="EMBL/GenBank/DDBJ databases">
        <authorList>
            <person name="Trinh H.N."/>
        </authorList>
    </citation>
    <scope>NUCLEOTIDE SEQUENCE</scope>
    <source>
        <strain evidence="4">RN2-1</strain>
    </source>
</reference>
<accession>A0AA41YL73</accession>
<feature type="domain" description="Ice-binding protein C-terminal" evidence="3">
    <location>
        <begin position="278"/>
        <end position="302"/>
    </location>
</feature>
<name>A0AA41YL73_9PROT</name>
<keyword evidence="4" id="KW-0378">Hydrolase</keyword>
<dbReference type="InterPro" id="IPR024079">
    <property type="entry name" value="MetalloPept_cat_dom_sf"/>
</dbReference>
<sequence length="303" mass="31246">MKARLPLLALVAVTALPQPSQALVINFTQIAGDTLLPAQLTAFGTAAQAWENVLTDPVTVNISIGFRDLGTVPGGIILGGATPTEVYASYSAFRTLMALDATSAADATAVANLPASVPGDTIHLTSANARALGFTTPTVAIDATIEFTSNAAITYQYSRNPDGGVNPGAFDFLGVAGHEIGHALGFISNAGAFVEDTTLDLFRFQGTTRSLATGPAFFSIDGGVTDLAPFSDGITYQTSHWADGTPALMAPALSPGNVQPITPLDLKAMDVIGWDIAAVPEPASFAVLAFGLGILAFIRRPRA</sequence>
<evidence type="ECO:0000256" key="1">
    <source>
        <dbReference type="SAM" id="Phobius"/>
    </source>
</evidence>
<dbReference type="SUPFAM" id="SSF55486">
    <property type="entry name" value="Metalloproteases ('zincins'), catalytic domain"/>
    <property type="match status" value="1"/>
</dbReference>
<reference evidence="4" key="1">
    <citation type="submission" date="2022-09" db="EMBL/GenBank/DDBJ databases">
        <title>Rhodovastum sp. nov. RN2-1 isolated from soil in Seongnam, South Korea.</title>
        <authorList>
            <person name="Le N.T."/>
        </authorList>
    </citation>
    <scope>NUCLEOTIDE SEQUENCE</scope>
    <source>
        <strain evidence="4">RN2-1</strain>
    </source>
</reference>
<feature type="chain" id="PRO_5041269603" evidence="2">
    <location>
        <begin position="23"/>
        <end position="303"/>
    </location>
</feature>
<feature type="transmembrane region" description="Helical" evidence="1">
    <location>
        <begin position="282"/>
        <end position="298"/>
    </location>
</feature>
<protein>
    <submittedName>
        <fullName evidence="4">NF038122 family metalloprotease</fullName>
    </submittedName>
</protein>
<comment type="caution">
    <text evidence="4">The sequence shown here is derived from an EMBL/GenBank/DDBJ whole genome shotgun (WGS) entry which is preliminary data.</text>
</comment>
<organism evidence="4 5">
    <name type="scientific">Limobrevibacterium gyesilva</name>
    <dbReference type="NCBI Taxonomy" id="2991712"/>
    <lineage>
        <taxon>Bacteria</taxon>
        <taxon>Pseudomonadati</taxon>
        <taxon>Pseudomonadota</taxon>
        <taxon>Alphaproteobacteria</taxon>
        <taxon>Acetobacterales</taxon>
        <taxon>Acetobacteraceae</taxon>
        <taxon>Limobrevibacterium</taxon>
    </lineage>
</organism>
<dbReference type="GO" id="GO:0008237">
    <property type="term" value="F:metallopeptidase activity"/>
    <property type="evidence" value="ECO:0007669"/>
    <property type="project" value="UniProtKB-KW"/>
</dbReference>
<evidence type="ECO:0000313" key="5">
    <source>
        <dbReference type="Proteomes" id="UP001165679"/>
    </source>
</evidence>
<gene>
    <name evidence="4" type="ORF">OL599_15100</name>
</gene>
<keyword evidence="4" id="KW-0482">Metalloprotease</keyword>
<keyword evidence="1" id="KW-1133">Transmembrane helix</keyword>
<keyword evidence="1" id="KW-0812">Transmembrane</keyword>
<dbReference type="Gene3D" id="3.40.390.10">
    <property type="entry name" value="Collagenase (Catalytic Domain)"/>
    <property type="match status" value="1"/>
</dbReference>
<dbReference type="Proteomes" id="UP001165679">
    <property type="component" value="Unassembled WGS sequence"/>
</dbReference>
<keyword evidence="5" id="KW-1185">Reference proteome</keyword>
<dbReference type="EMBL" id="JAPDNT010000013">
    <property type="protein sequence ID" value="MCW3475904.1"/>
    <property type="molecule type" value="Genomic_DNA"/>
</dbReference>
<dbReference type="AlphaFoldDB" id="A0AA41YL73"/>
<keyword evidence="4" id="KW-0645">Protease</keyword>
<keyword evidence="1" id="KW-0472">Membrane</keyword>